<feature type="region of interest" description="Disordered" evidence="1">
    <location>
        <begin position="1"/>
        <end position="56"/>
    </location>
</feature>
<organism evidence="2 3">
    <name type="scientific">Streptomyces cinnamoneus</name>
    <name type="common">Streptoverticillium cinnamoneum</name>
    <dbReference type="NCBI Taxonomy" id="53446"/>
    <lineage>
        <taxon>Bacteria</taxon>
        <taxon>Bacillati</taxon>
        <taxon>Actinomycetota</taxon>
        <taxon>Actinomycetes</taxon>
        <taxon>Kitasatosporales</taxon>
        <taxon>Streptomycetaceae</taxon>
        <taxon>Streptomyces</taxon>
        <taxon>Streptomyces cinnamoneus group</taxon>
    </lineage>
</organism>
<evidence type="ECO:0000313" key="3">
    <source>
        <dbReference type="Proteomes" id="UP000222531"/>
    </source>
</evidence>
<comment type="caution">
    <text evidence="2">The sequence shown here is derived from an EMBL/GenBank/DDBJ whole genome shotgun (WGS) entry which is preliminary data.</text>
</comment>
<accession>A0A2G1XNH6</accession>
<evidence type="ECO:0000313" key="2">
    <source>
        <dbReference type="EMBL" id="PHQ52699.1"/>
    </source>
</evidence>
<evidence type="ECO:0000256" key="1">
    <source>
        <dbReference type="SAM" id="MobiDB-lite"/>
    </source>
</evidence>
<reference evidence="2 3" key="1">
    <citation type="journal article" date="2017" name="Biochemistry">
        <title>Identification of the Biosynthetic Pathway for the Antibiotic Bicyclomycin.</title>
        <authorList>
            <person name="Patteson J."/>
            <person name="Cai W."/>
            <person name="Johnson R.A."/>
            <person name="Santa Maria K."/>
            <person name="Li B."/>
        </authorList>
    </citation>
    <scope>NUCLEOTIDE SEQUENCE [LARGE SCALE GENOMIC DNA]</scope>
    <source>
        <strain evidence="2 3">ATCC 21532</strain>
    </source>
</reference>
<feature type="non-terminal residue" evidence="2">
    <location>
        <position position="94"/>
    </location>
</feature>
<name>A0A2G1XNH6_STRCJ</name>
<gene>
    <name evidence="2" type="ORF">BLA24_05310</name>
</gene>
<dbReference type="EMBL" id="NHZO01000072">
    <property type="protein sequence ID" value="PHQ52699.1"/>
    <property type="molecule type" value="Genomic_DNA"/>
</dbReference>
<proteinExistence type="predicted"/>
<dbReference type="AlphaFoldDB" id="A0A2G1XNH6"/>
<protein>
    <submittedName>
        <fullName evidence="2">Uncharacterized protein</fullName>
    </submittedName>
</protein>
<sequence>MSTREQPSPSDPDDDRPRPGKAAGRPRGGTVPPQSRTGEDGRTADGDGDPPSSVGRLAATVERLRRQVTAAHAAADGRALVELAKGVLVERLKC</sequence>
<keyword evidence="3" id="KW-1185">Reference proteome</keyword>
<feature type="compositionally biased region" description="Low complexity" evidence="1">
    <location>
        <begin position="20"/>
        <end position="29"/>
    </location>
</feature>
<dbReference type="Proteomes" id="UP000222531">
    <property type="component" value="Unassembled WGS sequence"/>
</dbReference>